<keyword evidence="2" id="KW-1185">Reference proteome</keyword>
<dbReference type="Proteomes" id="UP001642360">
    <property type="component" value="Unassembled WGS sequence"/>
</dbReference>
<protein>
    <submittedName>
        <fullName evidence="1">Uncharacterized protein</fullName>
    </submittedName>
</protein>
<dbReference type="EMBL" id="CAUOFW020008824">
    <property type="protein sequence ID" value="CAK9183951.1"/>
    <property type="molecule type" value="Genomic_DNA"/>
</dbReference>
<accession>A0ABC8US98</accession>
<name>A0ABC8US98_9AQUA</name>
<gene>
    <name evidence="1" type="ORF">ILEXP_LOCUS54251</name>
</gene>
<reference evidence="1 2" key="1">
    <citation type="submission" date="2024-02" db="EMBL/GenBank/DDBJ databases">
        <authorList>
            <person name="Vignale AGUSTIN F."/>
            <person name="Sosa J E."/>
            <person name="Modenutti C."/>
        </authorList>
    </citation>
    <scope>NUCLEOTIDE SEQUENCE [LARGE SCALE GENOMIC DNA]</scope>
</reference>
<sequence length="337" mass="38301">MQNLFEVKIKVAKPTLGFPFLTTSLSLDLAAKVHKVKFGILGRRGWNCYNGCKRMVADGSTLPWCTNPMVEDDKVGKERTCGRRAMVVEQRNGETSMCLDPMGPSSKQMDQGPINSSTVILAYKMKMRGRDLVEDFVEFIASQTIYGRRAEFDSKTKRMETRADSRKGEGLNRNMLWNLEERQMKQLKSNPIDERDFDRIDQLQALNALLLRDARGEELEEGIFNANEVRFEGDLSFKCNDSLADPEGMEWGALRRSRGWLIPLLELGSCWGVVDEKEVEFNATNAQVQSDQELLSGRWLKSLDGCLGLKKSSKMGEFIRWDWENGKIMGNREEGGC</sequence>
<comment type="caution">
    <text evidence="1">The sequence shown here is derived from an EMBL/GenBank/DDBJ whole genome shotgun (WGS) entry which is preliminary data.</text>
</comment>
<dbReference type="AlphaFoldDB" id="A0ABC8US98"/>
<evidence type="ECO:0000313" key="2">
    <source>
        <dbReference type="Proteomes" id="UP001642360"/>
    </source>
</evidence>
<proteinExistence type="predicted"/>
<evidence type="ECO:0000313" key="1">
    <source>
        <dbReference type="EMBL" id="CAK9183951.1"/>
    </source>
</evidence>
<organism evidence="1 2">
    <name type="scientific">Ilex paraguariensis</name>
    <name type="common">yerba mate</name>
    <dbReference type="NCBI Taxonomy" id="185542"/>
    <lineage>
        <taxon>Eukaryota</taxon>
        <taxon>Viridiplantae</taxon>
        <taxon>Streptophyta</taxon>
        <taxon>Embryophyta</taxon>
        <taxon>Tracheophyta</taxon>
        <taxon>Spermatophyta</taxon>
        <taxon>Magnoliopsida</taxon>
        <taxon>eudicotyledons</taxon>
        <taxon>Gunneridae</taxon>
        <taxon>Pentapetalae</taxon>
        <taxon>asterids</taxon>
        <taxon>campanulids</taxon>
        <taxon>Aquifoliales</taxon>
        <taxon>Aquifoliaceae</taxon>
        <taxon>Ilex</taxon>
    </lineage>
</organism>